<evidence type="ECO:0000313" key="3">
    <source>
        <dbReference type="EMBL" id="TQM84273.1"/>
    </source>
</evidence>
<accession>A0A543JN77</accession>
<name>A0A543JN77_9PSEU</name>
<dbReference type="Proteomes" id="UP000316628">
    <property type="component" value="Unassembled WGS sequence"/>
</dbReference>
<feature type="compositionally biased region" description="Low complexity" evidence="1">
    <location>
        <begin position="134"/>
        <end position="146"/>
    </location>
</feature>
<feature type="compositionally biased region" description="Low complexity" evidence="1">
    <location>
        <begin position="104"/>
        <end position="127"/>
    </location>
</feature>
<evidence type="ECO:0000256" key="1">
    <source>
        <dbReference type="SAM" id="MobiDB-lite"/>
    </source>
</evidence>
<organism evidence="3 4">
    <name type="scientific">Saccharothrix saharensis</name>
    <dbReference type="NCBI Taxonomy" id="571190"/>
    <lineage>
        <taxon>Bacteria</taxon>
        <taxon>Bacillati</taxon>
        <taxon>Actinomycetota</taxon>
        <taxon>Actinomycetes</taxon>
        <taxon>Pseudonocardiales</taxon>
        <taxon>Pseudonocardiaceae</taxon>
        <taxon>Saccharothrix</taxon>
    </lineage>
</organism>
<keyword evidence="2" id="KW-1133">Transmembrane helix</keyword>
<feature type="transmembrane region" description="Helical" evidence="2">
    <location>
        <begin position="40"/>
        <end position="61"/>
    </location>
</feature>
<feature type="compositionally biased region" description="Pro residues" evidence="1">
    <location>
        <begin position="89"/>
        <end position="103"/>
    </location>
</feature>
<comment type="caution">
    <text evidence="3">The sequence shown here is derived from an EMBL/GenBank/DDBJ whole genome shotgun (WGS) entry which is preliminary data.</text>
</comment>
<keyword evidence="4" id="KW-1185">Reference proteome</keyword>
<dbReference type="EMBL" id="VFPP01000001">
    <property type="protein sequence ID" value="TQM84273.1"/>
    <property type="molecule type" value="Genomic_DNA"/>
</dbReference>
<keyword evidence="2" id="KW-0472">Membrane</keyword>
<keyword evidence="2" id="KW-0812">Transmembrane</keyword>
<evidence type="ECO:0000256" key="2">
    <source>
        <dbReference type="SAM" id="Phobius"/>
    </source>
</evidence>
<dbReference type="AlphaFoldDB" id="A0A543JN77"/>
<reference evidence="3 4" key="1">
    <citation type="submission" date="2019-06" db="EMBL/GenBank/DDBJ databases">
        <title>Sequencing the genomes of 1000 actinobacteria strains.</title>
        <authorList>
            <person name="Klenk H.-P."/>
        </authorList>
    </citation>
    <scope>NUCLEOTIDE SEQUENCE [LARGE SCALE GENOMIC DNA]</scope>
    <source>
        <strain evidence="3 4">DSM 45456</strain>
    </source>
</reference>
<sequence length="155" mass="16440">MLEDELKKTFEQLNIQPRPRTFSAVDIVYRGAAVKRRRRAYAVAATGTGTAVVAVVIAFALNQPPKQGDNSPARPPGPDISTSGSVRPTPSPESVPTSPPDLPHPTTTRPTTSPGHTVTRTTTSPTTTEPPPQTTTTTIIGSPQTTYRPQNTTTG</sequence>
<dbReference type="RefSeq" id="WP_141982481.1">
    <property type="nucleotide sequence ID" value="NZ_VFPP01000001.1"/>
</dbReference>
<proteinExistence type="predicted"/>
<gene>
    <name evidence="3" type="ORF">FHX81_6716</name>
</gene>
<evidence type="ECO:0000313" key="4">
    <source>
        <dbReference type="Proteomes" id="UP000316628"/>
    </source>
</evidence>
<feature type="region of interest" description="Disordered" evidence="1">
    <location>
        <begin position="63"/>
        <end position="155"/>
    </location>
</feature>
<protein>
    <submittedName>
        <fullName evidence="3">Uncharacterized protein</fullName>
    </submittedName>
</protein>